<dbReference type="InterPro" id="IPR005225">
    <property type="entry name" value="Small_GTP-bd"/>
</dbReference>
<dbReference type="NCBIfam" id="TIGR00231">
    <property type="entry name" value="small_GTP"/>
    <property type="match status" value="1"/>
</dbReference>
<accession>A0A9D1DPZ0</accession>
<gene>
    <name evidence="7 12" type="primary">era</name>
    <name evidence="12" type="ORF">IAA54_04380</name>
</gene>
<keyword evidence="7" id="KW-0690">Ribosome biogenesis</keyword>
<evidence type="ECO:0000259" key="10">
    <source>
        <dbReference type="PROSITE" id="PS50823"/>
    </source>
</evidence>
<dbReference type="GO" id="GO:0043024">
    <property type="term" value="F:ribosomal small subunit binding"/>
    <property type="evidence" value="ECO:0007669"/>
    <property type="project" value="TreeGrafter"/>
</dbReference>
<evidence type="ECO:0000259" key="11">
    <source>
        <dbReference type="PROSITE" id="PS51713"/>
    </source>
</evidence>
<dbReference type="Pfam" id="PF07650">
    <property type="entry name" value="KH_2"/>
    <property type="match status" value="1"/>
</dbReference>
<dbReference type="Gene3D" id="3.40.50.300">
    <property type="entry name" value="P-loop containing nucleotide triphosphate hydrolases"/>
    <property type="match status" value="1"/>
</dbReference>
<comment type="subcellular location">
    <subcellularLocation>
        <location evidence="7">Cytoplasm</location>
    </subcellularLocation>
    <subcellularLocation>
        <location evidence="7">Cell membrane</location>
        <topology evidence="7">Peripheral membrane protein</topology>
    </subcellularLocation>
</comment>
<dbReference type="SUPFAM" id="SSF52540">
    <property type="entry name" value="P-loop containing nucleoside triphosphate hydrolases"/>
    <property type="match status" value="1"/>
</dbReference>
<reference evidence="12" key="1">
    <citation type="submission" date="2020-10" db="EMBL/GenBank/DDBJ databases">
        <authorList>
            <person name="Gilroy R."/>
        </authorList>
    </citation>
    <scope>NUCLEOTIDE SEQUENCE</scope>
    <source>
        <strain evidence="12">ChiSjej1B19-7085</strain>
    </source>
</reference>
<dbReference type="FunFam" id="3.30.300.20:FF:000003">
    <property type="entry name" value="GTPase Era"/>
    <property type="match status" value="1"/>
</dbReference>
<comment type="subunit">
    <text evidence="7">Monomer.</text>
</comment>
<dbReference type="GO" id="GO:0005829">
    <property type="term" value="C:cytosol"/>
    <property type="evidence" value="ECO:0007669"/>
    <property type="project" value="TreeGrafter"/>
</dbReference>
<dbReference type="EMBL" id="DVHF01000050">
    <property type="protein sequence ID" value="HIR56883.1"/>
    <property type="molecule type" value="Genomic_DNA"/>
</dbReference>
<dbReference type="NCBIfam" id="TIGR00436">
    <property type="entry name" value="era"/>
    <property type="match status" value="1"/>
</dbReference>
<dbReference type="CDD" id="cd22534">
    <property type="entry name" value="KH-II_Era"/>
    <property type="match status" value="1"/>
</dbReference>
<dbReference type="CDD" id="cd04163">
    <property type="entry name" value="Era"/>
    <property type="match status" value="1"/>
</dbReference>
<dbReference type="HAMAP" id="MF_00367">
    <property type="entry name" value="GTPase_Era"/>
    <property type="match status" value="1"/>
</dbReference>
<dbReference type="Proteomes" id="UP000886785">
    <property type="component" value="Unassembled WGS sequence"/>
</dbReference>
<dbReference type="InterPro" id="IPR009019">
    <property type="entry name" value="KH_sf_prok-type"/>
</dbReference>
<proteinExistence type="inferred from homology"/>
<comment type="caution">
    <text evidence="12">The sequence shown here is derived from an EMBL/GenBank/DDBJ whole genome shotgun (WGS) entry which is preliminary data.</text>
</comment>
<comment type="similarity">
    <text evidence="1 7 8 9">Belongs to the TRAFAC class TrmE-Era-EngA-EngB-Septin-like GTPase superfamily. Era GTPase family.</text>
</comment>
<dbReference type="InterPro" id="IPR027417">
    <property type="entry name" value="P-loop_NTPase"/>
</dbReference>
<dbReference type="GO" id="GO:0003924">
    <property type="term" value="F:GTPase activity"/>
    <property type="evidence" value="ECO:0007669"/>
    <property type="project" value="UniProtKB-UniRule"/>
</dbReference>
<dbReference type="InterPro" id="IPR005662">
    <property type="entry name" value="GTPase_Era-like"/>
</dbReference>
<dbReference type="AlphaFoldDB" id="A0A9D1DPZ0"/>
<dbReference type="PANTHER" id="PTHR42698">
    <property type="entry name" value="GTPASE ERA"/>
    <property type="match status" value="1"/>
</dbReference>
<dbReference type="InterPro" id="IPR030388">
    <property type="entry name" value="G_ERA_dom"/>
</dbReference>
<evidence type="ECO:0000256" key="2">
    <source>
        <dbReference type="ARBA" id="ARBA00020484"/>
    </source>
</evidence>
<keyword evidence="7" id="KW-0963">Cytoplasm</keyword>
<dbReference type="SUPFAM" id="SSF54814">
    <property type="entry name" value="Prokaryotic type KH domain (KH-domain type II)"/>
    <property type="match status" value="1"/>
</dbReference>
<evidence type="ECO:0000313" key="12">
    <source>
        <dbReference type="EMBL" id="HIR56883.1"/>
    </source>
</evidence>
<dbReference type="InterPro" id="IPR015946">
    <property type="entry name" value="KH_dom-like_a/b"/>
</dbReference>
<evidence type="ECO:0000313" key="13">
    <source>
        <dbReference type="Proteomes" id="UP000886785"/>
    </source>
</evidence>
<comment type="function">
    <text evidence="7">An essential GTPase that binds both GDP and GTP, with rapid nucleotide exchange. Plays a role in 16S rRNA processing and 30S ribosomal subunit biogenesis and possibly also in cell cycle regulation and energy metabolism.</text>
</comment>
<dbReference type="GO" id="GO:0005525">
    <property type="term" value="F:GTP binding"/>
    <property type="evidence" value="ECO:0007669"/>
    <property type="project" value="UniProtKB-UniRule"/>
</dbReference>
<protein>
    <recommendedName>
        <fullName evidence="2 7">GTPase Era</fullName>
    </recommendedName>
</protein>
<evidence type="ECO:0000256" key="3">
    <source>
        <dbReference type="ARBA" id="ARBA00022741"/>
    </source>
</evidence>
<dbReference type="NCBIfam" id="NF000908">
    <property type="entry name" value="PRK00089.1"/>
    <property type="match status" value="1"/>
</dbReference>
<feature type="binding site" evidence="7">
    <location>
        <begin position="65"/>
        <end position="69"/>
    </location>
    <ligand>
        <name>GTP</name>
        <dbReference type="ChEBI" id="CHEBI:37565"/>
    </ligand>
</feature>
<evidence type="ECO:0000256" key="7">
    <source>
        <dbReference type="HAMAP-Rule" id="MF_00367"/>
    </source>
</evidence>
<feature type="region of interest" description="G1" evidence="8">
    <location>
        <begin position="18"/>
        <end position="25"/>
    </location>
</feature>
<dbReference type="InterPro" id="IPR004044">
    <property type="entry name" value="KH_dom_type_2"/>
</dbReference>
<evidence type="ECO:0000256" key="5">
    <source>
        <dbReference type="ARBA" id="ARBA00023134"/>
    </source>
</evidence>
<organism evidence="12 13">
    <name type="scientific">Candidatus Gallacutalibacter pullicola</name>
    <dbReference type="NCBI Taxonomy" id="2840830"/>
    <lineage>
        <taxon>Bacteria</taxon>
        <taxon>Bacillati</taxon>
        <taxon>Bacillota</taxon>
        <taxon>Clostridia</taxon>
        <taxon>Eubacteriales</taxon>
        <taxon>Candidatus Gallacutalibacter</taxon>
    </lineage>
</organism>
<keyword evidence="5 7" id="KW-0342">GTP-binding</keyword>
<evidence type="ECO:0000256" key="6">
    <source>
        <dbReference type="ARBA" id="ARBA00023136"/>
    </source>
</evidence>
<feature type="region of interest" description="G3" evidence="8">
    <location>
        <begin position="65"/>
        <end position="68"/>
    </location>
</feature>
<dbReference type="Gene3D" id="3.30.300.20">
    <property type="match status" value="1"/>
</dbReference>
<feature type="region of interest" description="G5" evidence="8">
    <location>
        <begin position="157"/>
        <end position="159"/>
    </location>
</feature>
<keyword evidence="4 7" id="KW-0694">RNA-binding</keyword>
<evidence type="ECO:0000256" key="4">
    <source>
        <dbReference type="ARBA" id="ARBA00022884"/>
    </source>
</evidence>
<feature type="binding site" evidence="7">
    <location>
        <begin position="127"/>
        <end position="130"/>
    </location>
    <ligand>
        <name>GTP</name>
        <dbReference type="ChEBI" id="CHEBI:37565"/>
    </ligand>
</feature>
<sequence>MAKKLAAEEKTAFIAIVGRPNVGKSSLLNRMLGQKVAIVSSKPQTTRTRIMGVLTNGAVQLVFIDTPGLHKPRTKLGNYMVKSVAQSVSGVDACMLVVEAGCDPSPADLDLIEKFKALELPAVLAINKIDLLEDKTALMAQITKFSGLFDFEAVVPVSAQTGDGMSDLIGELENLSQPGAHFFDDDTLTDQPERVIAGEIVREKLLRLLDKEIPHGLAVAVERMRERDDGSGITDISATIYCERDTHKGIVIGKGGSMLKKVGAYAREDMERFFGCKINLQLWVKVKEDWRNRESVLRTLGYDKNDFE</sequence>
<evidence type="ECO:0000256" key="8">
    <source>
        <dbReference type="PROSITE-ProRule" id="PRU01050"/>
    </source>
</evidence>
<dbReference type="PROSITE" id="PS51713">
    <property type="entry name" value="G_ERA"/>
    <property type="match status" value="1"/>
</dbReference>
<dbReference type="PROSITE" id="PS50823">
    <property type="entry name" value="KH_TYPE_2"/>
    <property type="match status" value="1"/>
</dbReference>
<feature type="domain" description="Era-type G" evidence="11">
    <location>
        <begin position="10"/>
        <end position="178"/>
    </location>
</feature>
<keyword evidence="3 7" id="KW-0547">Nucleotide-binding</keyword>
<dbReference type="GO" id="GO:0000028">
    <property type="term" value="P:ribosomal small subunit assembly"/>
    <property type="evidence" value="ECO:0007669"/>
    <property type="project" value="TreeGrafter"/>
</dbReference>
<keyword evidence="7" id="KW-0699">rRNA-binding</keyword>
<feature type="binding site" evidence="7">
    <location>
        <begin position="18"/>
        <end position="25"/>
    </location>
    <ligand>
        <name>GTP</name>
        <dbReference type="ChEBI" id="CHEBI:37565"/>
    </ligand>
</feature>
<feature type="region of interest" description="G2" evidence="8">
    <location>
        <begin position="44"/>
        <end position="48"/>
    </location>
</feature>
<evidence type="ECO:0000256" key="1">
    <source>
        <dbReference type="ARBA" id="ARBA00007921"/>
    </source>
</evidence>
<dbReference type="PANTHER" id="PTHR42698:SF1">
    <property type="entry name" value="GTPASE ERA, MITOCHONDRIAL"/>
    <property type="match status" value="1"/>
</dbReference>
<dbReference type="GO" id="GO:0070181">
    <property type="term" value="F:small ribosomal subunit rRNA binding"/>
    <property type="evidence" value="ECO:0007669"/>
    <property type="project" value="UniProtKB-UniRule"/>
</dbReference>
<keyword evidence="7" id="KW-1003">Cell membrane</keyword>
<evidence type="ECO:0000256" key="9">
    <source>
        <dbReference type="RuleBase" id="RU003761"/>
    </source>
</evidence>
<dbReference type="GO" id="GO:0005886">
    <property type="term" value="C:plasma membrane"/>
    <property type="evidence" value="ECO:0007669"/>
    <property type="project" value="UniProtKB-SubCell"/>
</dbReference>
<feature type="domain" description="KH type-2" evidence="10">
    <location>
        <begin position="201"/>
        <end position="288"/>
    </location>
</feature>
<dbReference type="Pfam" id="PF01926">
    <property type="entry name" value="MMR_HSR1"/>
    <property type="match status" value="1"/>
</dbReference>
<feature type="region of interest" description="G4" evidence="8">
    <location>
        <begin position="127"/>
        <end position="130"/>
    </location>
</feature>
<reference evidence="12" key="2">
    <citation type="journal article" date="2021" name="PeerJ">
        <title>Extensive microbial diversity within the chicken gut microbiome revealed by metagenomics and culture.</title>
        <authorList>
            <person name="Gilroy R."/>
            <person name="Ravi A."/>
            <person name="Getino M."/>
            <person name="Pursley I."/>
            <person name="Horton D.L."/>
            <person name="Alikhan N.F."/>
            <person name="Baker D."/>
            <person name="Gharbi K."/>
            <person name="Hall N."/>
            <person name="Watson M."/>
            <person name="Adriaenssens E.M."/>
            <person name="Foster-Nyarko E."/>
            <person name="Jarju S."/>
            <person name="Secka A."/>
            <person name="Antonio M."/>
            <person name="Oren A."/>
            <person name="Chaudhuri R.R."/>
            <person name="La Ragione R."/>
            <person name="Hildebrand F."/>
            <person name="Pallen M.J."/>
        </authorList>
    </citation>
    <scope>NUCLEOTIDE SEQUENCE</scope>
    <source>
        <strain evidence="12">ChiSjej1B19-7085</strain>
    </source>
</reference>
<keyword evidence="6 7" id="KW-0472">Membrane</keyword>
<name>A0A9D1DPZ0_9FIRM</name>
<dbReference type="InterPro" id="IPR006073">
    <property type="entry name" value="GTP-bd"/>
</dbReference>